<dbReference type="InParanoid" id="A0A3M0D026"/>
<name>A0A3M0D026_9PROT</name>
<reference evidence="2 3" key="1">
    <citation type="submission" date="2018-10" db="EMBL/GenBank/DDBJ databases">
        <title>Genomic Encyclopedia of Archaeal and Bacterial Type Strains, Phase II (KMG-II): from individual species to whole genera.</title>
        <authorList>
            <person name="Goeker M."/>
        </authorList>
    </citation>
    <scope>NUCLEOTIDE SEQUENCE [LARGE SCALE GENOMIC DNA]</scope>
    <source>
        <strain evidence="2 3">DSM 25217</strain>
    </source>
</reference>
<proteinExistence type="predicted"/>
<feature type="transmembrane region" description="Helical" evidence="1">
    <location>
        <begin position="30"/>
        <end position="54"/>
    </location>
</feature>
<gene>
    <name evidence="2" type="ORF">BXY39_0042</name>
</gene>
<keyword evidence="3" id="KW-1185">Reference proteome</keyword>
<dbReference type="EMBL" id="REFR01000001">
    <property type="protein sequence ID" value="RMB13049.1"/>
    <property type="molecule type" value="Genomic_DNA"/>
</dbReference>
<evidence type="ECO:0000313" key="2">
    <source>
        <dbReference type="EMBL" id="RMB13049.1"/>
    </source>
</evidence>
<dbReference type="RefSeq" id="WP_121936833.1">
    <property type="nucleotide sequence ID" value="NZ_REFR01000001.1"/>
</dbReference>
<evidence type="ECO:0000313" key="3">
    <source>
        <dbReference type="Proteomes" id="UP000271227"/>
    </source>
</evidence>
<comment type="caution">
    <text evidence="2">The sequence shown here is derived from an EMBL/GenBank/DDBJ whole genome shotgun (WGS) entry which is preliminary data.</text>
</comment>
<evidence type="ECO:0000256" key="1">
    <source>
        <dbReference type="SAM" id="Phobius"/>
    </source>
</evidence>
<keyword evidence="1" id="KW-0812">Transmembrane</keyword>
<keyword evidence="1" id="KW-0472">Membrane</keyword>
<dbReference type="AlphaFoldDB" id="A0A3M0D026"/>
<feature type="transmembrane region" description="Helical" evidence="1">
    <location>
        <begin position="217"/>
        <end position="238"/>
    </location>
</feature>
<keyword evidence="1" id="KW-1133">Transmembrane helix</keyword>
<accession>A0A3M0D026</accession>
<protein>
    <recommendedName>
        <fullName evidence="4">PepSY-associated transmembrane protein</fullName>
    </recommendedName>
</protein>
<evidence type="ECO:0008006" key="4">
    <source>
        <dbReference type="Google" id="ProtNLM"/>
    </source>
</evidence>
<dbReference type="Proteomes" id="UP000271227">
    <property type="component" value="Unassembled WGS sequence"/>
</dbReference>
<dbReference type="OrthoDB" id="9806195at2"/>
<organism evidence="2 3">
    <name type="scientific">Eilatimonas milleporae</name>
    <dbReference type="NCBI Taxonomy" id="911205"/>
    <lineage>
        <taxon>Bacteria</taxon>
        <taxon>Pseudomonadati</taxon>
        <taxon>Pseudomonadota</taxon>
        <taxon>Alphaproteobacteria</taxon>
        <taxon>Kordiimonadales</taxon>
        <taxon>Kordiimonadaceae</taxon>
        <taxon>Eilatimonas</taxon>
    </lineage>
</organism>
<sequence>MPDGAPASNPHGRRRVASRLHLFFSRVHKLMGLLLVVQFLFWTTSGVIMSWIPIQEVRGEHLRRPAVDIAAPPLDIVKALARVDGTSGLREITLRDIAGRHVIETRFADGTCALIDMATGRRIPVDATLIAEAARAAFAHAPLPLSIDLLDHAPIDYRGPVPVWRVAMDDADGTVAYLDPETAHLRAVRTDTWRLYDFFWMLHIMDYESRDDFNNPLIMTASLSAALFVLSGIALLIFRLRQSDFRLV</sequence>